<dbReference type="EMBL" id="AP028919">
    <property type="protein sequence ID" value="BET00123.1"/>
    <property type="molecule type" value="Genomic_DNA"/>
</dbReference>
<dbReference type="Gene3D" id="3.40.50.300">
    <property type="entry name" value="P-loop containing nucleotide triphosphate hydrolases"/>
    <property type="match status" value="1"/>
</dbReference>
<evidence type="ECO:0000256" key="1">
    <source>
        <dbReference type="ARBA" id="ARBA00022741"/>
    </source>
</evidence>
<evidence type="ECO:0000256" key="3">
    <source>
        <dbReference type="SAM" id="Phobius"/>
    </source>
</evidence>
<dbReference type="HAMAP" id="MF_00376">
    <property type="entry name" value="Dephospho_CoA_kinase"/>
    <property type="match status" value="1"/>
</dbReference>
<accession>A0ABN7B6U3</accession>
<keyword evidence="3" id="KW-0472">Membrane</keyword>
<feature type="transmembrane region" description="Helical" evidence="3">
    <location>
        <begin position="203"/>
        <end position="224"/>
    </location>
</feature>
<keyword evidence="5" id="KW-1185">Reference proteome</keyword>
<dbReference type="SUPFAM" id="SSF52540">
    <property type="entry name" value="P-loop containing nucleoside triphosphate hydrolases"/>
    <property type="match status" value="1"/>
</dbReference>
<dbReference type="GO" id="GO:0016301">
    <property type="term" value="F:kinase activity"/>
    <property type="evidence" value="ECO:0007669"/>
    <property type="project" value="UniProtKB-KW"/>
</dbReference>
<proteinExistence type="inferred from homology"/>
<dbReference type="InterPro" id="IPR001977">
    <property type="entry name" value="Depp_CoAkinase"/>
</dbReference>
<dbReference type="PANTHER" id="PTHR10695">
    <property type="entry name" value="DEPHOSPHO-COA KINASE-RELATED"/>
    <property type="match status" value="1"/>
</dbReference>
<keyword evidence="4" id="KW-0808">Transferase</keyword>
<keyword evidence="2" id="KW-0067">ATP-binding</keyword>
<dbReference type="CDD" id="cd02022">
    <property type="entry name" value="DPCK"/>
    <property type="match status" value="1"/>
</dbReference>
<keyword evidence="4" id="KW-0418">Kinase</keyword>
<evidence type="ECO:0000313" key="5">
    <source>
        <dbReference type="Proteomes" id="UP001307889"/>
    </source>
</evidence>
<dbReference type="InterPro" id="IPR027417">
    <property type="entry name" value="P-loop_NTPase"/>
</dbReference>
<dbReference type="PANTHER" id="PTHR10695:SF46">
    <property type="entry name" value="BIFUNCTIONAL COENZYME A SYNTHASE-RELATED"/>
    <property type="match status" value="1"/>
</dbReference>
<protein>
    <submittedName>
        <fullName evidence="4">Dephospho-CoA kinase</fullName>
    </submittedName>
</protein>
<keyword evidence="1" id="KW-0547">Nucleotide-binding</keyword>
<keyword evidence="3" id="KW-1133">Transmembrane helix</keyword>
<name>A0ABN7B6U3_9HEMI</name>
<dbReference type="Proteomes" id="UP001307889">
    <property type="component" value="Chromosome 11"/>
</dbReference>
<organism evidence="4 5">
    <name type="scientific">Nesidiocoris tenuis</name>
    <dbReference type="NCBI Taxonomy" id="355587"/>
    <lineage>
        <taxon>Eukaryota</taxon>
        <taxon>Metazoa</taxon>
        <taxon>Ecdysozoa</taxon>
        <taxon>Arthropoda</taxon>
        <taxon>Hexapoda</taxon>
        <taxon>Insecta</taxon>
        <taxon>Pterygota</taxon>
        <taxon>Neoptera</taxon>
        <taxon>Paraneoptera</taxon>
        <taxon>Hemiptera</taxon>
        <taxon>Heteroptera</taxon>
        <taxon>Panheteroptera</taxon>
        <taxon>Cimicomorpha</taxon>
        <taxon>Miridae</taxon>
        <taxon>Dicyphina</taxon>
        <taxon>Nesidiocoris</taxon>
    </lineage>
</organism>
<reference evidence="4 5" key="1">
    <citation type="submission" date="2023-09" db="EMBL/GenBank/DDBJ databases">
        <title>Nesidiocoris tenuis whole genome shotgun sequence.</title>
        <authorList>
            <person name="Shibata T."/>
            <person name="Shimoda M."/>
            <person name="Kobayashi T."/>
            <person name="Uehara T."/>
        </authorList>
    </citation>
    <scope>NUCLEOTIDE SEQUENCE [LARGE SCALE GENOMIC DNA]</scope>
    <source>
        <strain evidence="4 5">Japan</strain>
    </source>
</reference>
<keyword evidence="3" id="KW-0812">Transmembrane</keyword>
<dbReference type="NCBIfam" id="TIGR00152">
    <property type="entry name" value="dephospho-CoA kinase"/>
    <property type="match status" value="1"/>
</dbReference>
<dbReference type="PROSITE" id="PS51219">
    <property type="entry name" value="DPCK"/>
    <property type="match status" value="1"/>
</dbReference>
<sequence length="227" mass="26005">MYLIGLTGSIGSGKSTVAKMLIERNIPVVDADFYARKVVEPGKPAWKKIKANFGEDVFKENGELDRTRLGQIIFEDKAKRRLLNEITHPEIYKEIFKVCVLHFFQGRPYVVLDLPLLFEHGALVGYMHKIIVVTCERDQQIQRLRSRDNMDEASAVLRVQSQWSMEEKAKRANFVIDNAGTVDETKEQVEKMMAIIEDDNFHIRIRVCIAVAAGLICGFFYFVFLSS</sequence>
<evidence type="ECO:0000256" key="2">
    <source>
        <dbReference type="ARBA" id="ARBA00022840"/>
    </source>
</evidence>
<dbReference type="Pfam" id="PF01121">
    <property type="entry name" value="CoaE"/>
    <property type="match status" value="1"/>
</dbReference>
<gene>
    <name evidence="4" type="ORF">NTJ_12940</name>
</gene>
<evidence type="ECO:0000313" key="4">
    <source>
        <dbReference type="EMBL" id="BET00123.1"/>
    </source>
</evidence>